<proteinExistence type="predicted"/>
<dbReference type="SUPFAM" id="SSF81321">
    <property type="entry name" value="Family A G protein-coupled receptor-like"/>
    <property type="match status" value="1"/>
</dbReference>
<gene>
    <name evidence="1" type="primary">WBGene00119162</name>
</gene>
<dbReference type="InterPro" id="IPR019430">
    <property type="entry name" value="7TM_GPCR_serpentine_rcpt_Srx"/>
</dbReference>
<sequence>METAPLIIHMISTAGFISNTIALITIYRSPRLQSPFGFLCAVSAGGNIIILTMYSTWYSLPEWPLFEYKSFLSRYVGIIGVSIWSLGFRLHLLIAFNRMMALVFPLASYKYANMRTTMIILAVGIVLAIAQTAPLMFVEEAWFCYEPIHMVWIFAPTQWGQIYERYFNNLPSKVEFVMTVAMDSITLIHLELMKRKAANTCVFRETQFYFQQSAINQQSLAKYLEVKLFFQSVSQIFPFVFCFTLFEYVTPLLESDFGRFLSTTAVWHSVHALDGQMHCSLALSVLLLGLVDLSSACFASGVCGGGCAPPMPAPSCSGGCGAGYGCGQYGCYQMRARAASSRTLKVERPETSLEIEDTPEPSSPDEKFHACCAERNLPDSCMAKCSYSTYTRDSLQNMYFRMDSCPMNAAADIHFCAAQLDLSYLACYDRFENMKACFWHDVAQQK</sequence>
<dbReference type="CDD" id="cd00637">
    <property type="entry name" value="7tm_classA_rhodopsin-like"/>
    <property type="match status" value="1"/>
</dbReference>
<dbReference type="PANTHER" id="PTHR23017">
    <property type="entry name" value="SERPENTINE RECEPTOR, CLASS X"/>
    <property type="match status" value="1"/>
</dbReference>
<dbReference type="PANTHER" id="PTHR23017:SF3">
    <property type="entry name" value="G-PROTEIN COUPLED RECEPTORS FAMILY 1 PROFILE DOMAIN-CONTAINING PROTEIN"/>
    <property type="match status" value="1"/>
</dbReference>
<dbReference type="Proteomes" id="UP000005239">
    <property type="component" value="Unassembled WGS sequence"/>
</dbReference>
<reference evidence="2" key="1">
    <citation type="journal article" date="2008" name="Nat. Genet.">
        <title>The Pristionchus pacificus genome provides a unique perspective on nematode lifestyle and parasitism.</title>
        <authorList>
            <person name="Dieterich C."/>
            <person name="Clifton S.W."/>
            <person name="Schuster L.N."/>
            <person name="Chinwalla A."/>
            <person name="Delehaunty K."/>
            <person name="Dinkelacker I."/>
            <person name="Fulton L."/>
            <person name="Fulton R."/>
            <person name="Godfrey J."/>
            <person name="Minx P."/>
            <person name="Mitreva M."/>
            <person name="Roeseler W."/>
            <person name="Tian H."/>
            <person name="Witte H."/>
            <person name="Yang S.P."/>
            <person name="Wilson R.K."/>
            <person name="Sommer R.J."/>
        </authorList>
    </citation>
    <scope>NUCLEOTIDE SEQUENCE [LARGE SCALE GENOMIC DNA]</scope>
    <source>
        <strain evidence="2">PS312</strain>
    </source>
</reference>
<reference evidence="1" key="2">
    <citation type="submission" date="2022-06" db="UniProtKB">
        <authorList>
            <consortium name="EnsemblMetazoa"/>
        </authorList>
    </citation>
    <scope>IDENTIFICATION</scope>
    <source>
        <strain evidence="1">PS312</strain>
    </source>
</reference>
<dbReference type="Pfam" id="PF10328">
    <property type="entry name" value="7TM_GPCR_Srx"/>
    <property type="match status" value="1"/>
</dbReference>
<accession>A0A8R1YL45</accession>
<dbReference type="AlphaFoldDB" id="A0A2A6CLJ3"/>
<organism evidence="1 2">
    <name type="scientific">Pristionchus pacificus</name>
    <name type="common">Parasitic nematode worm</name>
    <dbReference type="NCBI Taxonomy" id="54126"/>
    <lineage>
        <taxon>Eukaryota</taxon>
        <taxon>Metazoa</taxon>
        <taxon>Ecdysozoa</taxon>
        <taxon>Nematoda</taxon>
        <taxon>Chromadorea</taxon>
        <taxon>Rhabditida</taxon>
        <taxon>Rhabditina</taxon>
        <taxon>Diplogasteromorpha</taxon>
        <taxon>Diplogasteroidea</taxon>
        <taxon>Neodiplogasteridae</taxon>
        <taxon>Pristionchus</taxon>
    </lineage>
</organism>
<accession>A0A2A6CLJ3</accession>
<name>A0A2A6CLJ3_PRIPA</name>
<keyword evidence="2" id="KW-1185">Reference proteome</keyword>
<evidence type="ECO:0000313" key="1">
    <source>
        <dbReference type="EnsemblMetazoa" id="PPA29608.1"/>
    </source>
</evidence>
<dbReference type="OrthoDB" id="5843172at2759"/>
<evidence type="ECO:0000313" key="2">
    <source>
        <dbReference type="Proteomes" id="UP000005239"/>
    </source>
</evidence>
<dbReference type="Gene3D" id="1.20.1070.10">
    <property type="entry name" value="Rhodopsin 7-helix transmembrane proteins"/>
    <property type="match status" value="1"/>
</dbReference>
<protein>
    <submittedName>
        <fullName evidence="1">G protein-coupled receptor</fullName>
    </submittedName>
</protein>
<dbReference type="EnsemblMetazoa" id="PPA29608.1">
    <property type="protein sequence ID" value="PPA29608.1"/>
    <property type="gene ID" value="WBGene00119162"/>
</dbReference>